<comment type="caution">
    <text evidence="3">The sequence shown here is derived from an EMBL/GenBank/DDBJ whole genome shotgun (WGS) entry which is preliminary data.</text>
</comment>
<keyword evidence="2" id="KW-0472">Membrane</keyword>
<dbReference type="AlphaFoldDB" id="A0A8I1YH49"/>
<evidence type="ECO:0000256" key="2">
    <source>
        <dbReference type="SAM" id="Phobius"/>
    </source>
</evidence>
<feature type="transmembrane region" description="Helical" evidence="2">
    <location>
        <begin position="252"/>
        <end position="270"/>
    </location>
</feature>
<organism evidence="3 4">
    <name type="scientific">Bradyrhizobium elkanii</name>
    <dbReference type="NCBI Taxonomy" id="29448"/>
    <lineage>
        <taxon>Bacteria</taxon>
        <taxon>Pseudomonadati</taxon>
        <taxon>Pseudomonadota</taxon>
        <taxon>Alphaproteobacteria</taxon>
        <taxon>Hyphomicrobiales</taxon>
        <taxon>Nitrobacteraceae</taxon>
        <taxon>Bradyrhizobium</taxon>
    </lineage>
</organism>
<protein>
    <submittedName>
        <fullName evidence="3">Uncharacterized protein</fullName>
    </submittedName>
</protein>
<feature type="transmembrane region" description="Helical" evidence="2">
    <location>
        <begin position="192"/>
        <end position="214"/>
    </location>
</feature>
<keyword evidence="2" id="KW-1133">Transmembrane helix</keyword>
<name>A0A8I1YH49_BRAEL</name>
<sequence>MGLIEVTTLVACLLVVGPIKAVAPDGRPEQAATTNGGEPAGKSTAQAPASIKDAAKAARKPVPDCAGGEVFRKLANTADSPAIIYNANLVPAGSLVDFGLTSSLNLDSDAHYFALIVDDESSPRDDSRHGARARRAGETDDLVARHLLSAGDTIVSVDIPASAAGFWTKRNLYIYQCDASRRPFNVSYLPVYVSPLTSSAVVAFLIVIAAYFIAAKAFMRVSGQSLRGAQAWNPIRITAGPDNRGSLSAFQVFFFTILVFGMLAFVLLRIGILSDLSTTVLQLLGISGIGAAMAKGADSTKTAIDPANEAWLLSRGMVRRVRCARRGAANVL</sequence>
<dbReference type="Proteomes" id="UP000673383">
    <property type="component" value="Unassembled WGS sequence"/>
</dbReference>
<accession>A0A8I1YH49</accession>
<evidence type="ECO:0000256" key="1">
    <source>
        <dbReference type="SAM" id="MobiDB-lite"/>
    </source>
</evidence>
<evidence type="ECO:0000313" key="3">
    <source>
        <dbReference type="EMBL" id="MBP1299845.1"/>
    </source>
</evidence>
<proteinExistence type="predicted"/>
<reference evidence="3" key="1">
    <citation type="submission" date="2021-02" db="EMBL/GenBank/DDBJ databases">
        <title>Genomic Encyclopedia of Type Strains, Phase IV (KMG-V): Genome sequencing to study the core and pangenomes of soil and plant-associated prokaryotes.</title>
        <authorList>
            <person name="Whitman W."/>
        </authorList>
    </citation>
    <scope>NUCLEOTIDE SEQUENCE</scope>
    <source>
        <strain evidence="3">USDA 406</strain>
    </source>
</reference>
<feature type="region of interest" description="Disordered" evidence="1">
    <location>
        <begin position="25"/>
        <end position="56"/>
    </location>
</feature>
<dbReference type="RefSeq" id="WP_209946016.1">
    <property type="nucleotide sequence ID" value="NZ_JAFICZ010000001.1"/>
</dbReference>
<evidence type="ECO:0000313" key="4">
    <source>
        <dbReference type="Proteomes" id="UP000673383"/>
    </source>
</evidence>
<gene>
    <name evidence="3" type="ORF">JOH49_009598</name>
</gene>
<dbReference type="EMBL" id="JAFICZ010000001">
    <property type="protein sequence ID" value="MBP1299845.1"/>
    <property type="molecule type" value="Genomic_DNA"/>
</dbReference>
<keyword evidence="2" id="KW-0812">Transmembrane</keyword>